<dbReference type="AlphaFoldDB" id="A0A1H2LX90"/>
<dbReference type="STRING" id="546874.SAMN04488544_1016"/>
<feature type="transmembrane region" description="Helical" evidence="2">
    <location>
        <begin position="179"/>
        <end position="199"/>
    </location>
</feature>
<organism evidence="3 4">
    <name type="scientific">Microlunatus sagamiharensis</name>
    <dbReference type="NCBI Taxonomy" id="546874"/>
    <lineage>
        <taxon>Bacteria</taxon>
        <taxon>Bacillati</taxon>
        <taxon>Actinomycetota</taxon>
        <taxon>Actinomycetes</taxon>
        <taxon>Propionibacteriales</taxon>
        <taxon>Propionibacteriaceae</taxon>
        <taxon>Microlunatus</taxon>
    </lineage>
</organism>
<dbReference type="GO" id="GO:0006465">
    <property type="term" value="P:signal peptide processing"/>
    <property type="evidence" value="ECO:0007669"/>
    <property type="project" value="InterPro"/>
</dbReference>
<gene>
    <name evidence="3" type="ORF">SAMN04488544_1016</name>
</gene>
<evidence type="ECO:0000313" key="3">
    <source>
        <dbReference type="EMBL" id="SDU85559.1"/>
    </source>
</evidence>
<keyword evidence="2" id="KW-0812">Transmembrane</keyword>
<feature type="transmembrane region" description="Helical" evidence="2">
    <location>
        <begin position="30"/>
        <end position="49"/>
    </location>
</feature>
<feature type="transmembrane region" description="Helical" evidence="2">
    <location>
        <begin position="267"/>
        <end position="290"/>
    </location>
</feature>
<name>A0A1H2LX90_9ACTN</name>
<evidence type="ECO:0000313" key="4">
    <source>
        <dbReference type="Proteomes" id="UP000198825"/>
    </source>
</evidence>
<keyword evidence="4" id="KW-1185">Reference proteome</keyword>
<dbReference type="InterPro" id="IPR019533">
    <property type="entry name" value="Peptidase_S26"/>
</dbReference>
<accession>A0A1H2LX90</accession>
<dbReference type="EMBL" id="LT629799">
    <property type="protein sequence ID" value="SDU85559.1"/>
    <property type="molecule type" value="Genomic_DNA"/>
</dbReference>
<feature type="region of interest" description="Disordered" evidence="1">
    <location>
        <begin position="1"/>
        <end position="25"/>
    </location>
</feature>
<protein>
    <submittedName>
        <fullName evidence="3">Signal peptidase I</fullName>
    </submittedName>
</protein>
<dbReference type="OrthoDB" id="4315104at2"/>
<dbReference type="RefSeq" id="WP_091073510.1">
    <property type="nucleotide sequence ID" value="NZ_LT629799.1"/>
</dbReference>
<evidence type="ECO:0000256" key="2">
    <source>
        <dbReference type="SAM" id="Phobius"/>
    </source>
</evidence>
<keyword evidence="2" id="KW-0472">Membrane</keyword>
<dbReference type="GO" id="GO:0004252">
    <property type="term" value="F:serine-type endopeptidase activity"/>
    <property type="evidence" value="ECO:0007669"/>
    <property type="project" value="InterPro"/>
</dbReference>
<feature type="transmembrane region" description="Helical" evidence="2">
    <location>
        <begin position="148"/>
        <end position="167"/>
    </location>
</feature>
<reference evidence="4" key="1">
    <citation type="submission" date="2016-10" db="EMBL/GenBank/DDBJ databases">
        <authorList>
            <person name="Varghese N."/>
            <person name="Submissions S."/>
        </authorList>
    </citation>
    <scope>NUCLEOTIDE SEQUENCE [LARGE SCALE GENOMIC DNA]</scope>
    <source>
        <strain evidence="4">DSM 21743</strain>
    </source>
</reference>
<sequence length="296" mass="31306">MLRPRPGRRRPAAGGRRPGLRPGGTPGQTYAALAVLVLVAGLLLAGLAWRLDRGSWAVIETPSMGRAAPVRTMILTRYEPTSRIAVGDVVSYHPRQNPAEIITHRVVEKTPAGQLVVRGDINGATDPYPVRDEDLVGTVQVRLIGMGWAVKALPMLVVAGAVLLVGTRRYVRAYWRSSVRVLGTCLLLCLAVLVLRPFVHPVLISVRNPPGAQPEADVVSGGLLPTRVEGMPGHHVDLLTGQVGSVAVTAPTPGAPFHIVGHPHLDVAWLLLVAGVCSLPLLGCLVVGLGPVEDDA</sequence>
<proteinExistence type="predicted"/>
<dbReference type="CDD" id="cd06530">
    <property type="entry name" value="S26_SPase_I"/>
    <property type="match status" value="1"/>
</dbReference>
<feature type="compositionally biased region" description="Basic residues" evidence="1">
    <location>
        <begin position="1"/>
        <end position="11"/>
    </location>
</feature>
<dbReference type="Proteomes" id="UP000198825">
    <property type="component" value="Chromosome I"/>
</dbReference>
<keyword evidence="2" id="KW-1133">Transmembrane helix</keyword>
<evidence type="ECO:0000256" key="1">
    <source>
        <dbReference type="SAM" id="MobiDB-lite"/>
    </source>
</evidence>